<evidence type="ECO:0000313" key="1">
    <source>
        <dbReference type="EMBL" id="TXN29721.1"/>
    </source>
</evidence>
<dbReference type="InterPro" id="IPR011008">
    <property type="entry name" value="Dimeric_a/b-barrel"/>
</dbReference>
<reference evidence="1 2" key="1">
    <citation type="submission" date="2019-08" db="EMBL/GenBank/DDBJ databases">
        <title>Bacterial whole genome sequence for Glaciihabitans sp. CHu50b-6-2.</title>
        <authorList>
            <person name="Jin L."/>
        </authorList>
    </citation>
    <scope>NUCLEOTIDE SEQUENCE [LARGE SCALE GENOMIC DNA]</scope>
    <source>
        <strain evidence="1 2">CHu50b-6-2</strain>
    </source>
</reference>
<dbReference type="RefSeq" id="WP_147783765.1">
    <property type="nucleotide sequence ID" value="NZ_VRMG01000008.1"/>
</dbReference>
<protein>
    <recommendedName>
        <fullName evidence="3">YCII-related domain-containing protein</fullName>
    </recommendedName>
</protein>
<dbReference type="EMBL" id="VRMG01000008">
    <property type="protein sequence ID" value="TXN29721.1"/>
    <property type="molecule type" value="Genomic_DNA"/>
</dbReference>
<evidence type="ECO:0000313" key="2">
    <source>
        <dbReference type="Proteomes" id="UP000321379"/>
    </source>
</evidence>
<proteinExistence type="predicted"/>
<name>A0A5C8UPA9_9MICO</name>
<gene>
    <name evidence="1" type="ORF">FVP33_11240</name>
</gene>
<dbReference type="AlphaFoldDB" id="A0A5C8UPA9"/>
<dbReference type="Proteomes" id="UP000321379">
    <property type="component" value="Unassembled WGS sequence"/>
</dbReference>
<sequence length="95" mass="9928">MSNFVLAFRSKPDVMATEEEISDWNAWFQKLGGSVVDKGNRIGEVTLLGEGAGANQISGYSVIDASDFSGAVEIAKGCPGLKYGGSVEVGQPIAM</sequence>
<comment type="caution">
    <text evidence="1">The sequence shown here is derived from an EMBL/GenBank/DDBJ whole genome shotgun (WGS) entry which is preliminary data.</text>
</comment>
<evidence type="ECO:0008006" key="3">
    <source>
        <dbReference type="Google" id="ProtNLM"/>
    </source>
</evidence>
<accession>A0A5C8UPA9</accession>
<dbReference type="SUPFAM" id="SSF54909">
    <property type="entry name" value="Dimeric alpha+beta barrel"/>
    <property type="match status" value="1"/>
</dbReference>
<keyword evidence="2" id="KW-1185">Reference proteome</keyword>
<organism evidence="1 2">
    <name type="scientific">Lacisediminihabitans profunda</name>
    <dbReference type="NCBI Taxonomy" id="2594790"/>
    <lineage>
        <taxon>Bacteria</taxon>
        <taxon>Bacillati</taxon>
        <taxon>Actinomycetota</taxon>
        <taxon>Actinomycetes</taxon>
        <taxon>Micrococcales</taxon>
        <taxon>Microbacteriaceae</taxon>
        <taxon>Lacisediminihabitans</taxon>
    </lineage>
</organism>
<dbReference type="Gene3D" id="3.30.70.1060">
    <property type="entry name" value="Dimeric alpha+beta barrel"/>
    <property type="match status" value="1"/>
</dbReference>